<dbReference type="EC" id="2.7.13.3" evidence="3"/>
<dbReference type="InterPro" id="IPR005467">
    <property type="entry name" value="His_kinase_dom"/>
</dbReference>
<evidence type="ECO:0000256" key="11">
    <source>
        <dbReference type="ARBA" id="ARBA00022989"/>
    </source>
</evidence>
<dbReference type="PROSITE" id="PS50885">
    <property type="entry name" value="HAMP"/>
    <property type="match status" value="1"/>
</dbReference>
<gene>
    <name evidence="19" type="ORF">FHX52_3637</name>
</gene>
<reference evidence="19 20" key="1">
    <citation type="submission" date="2019-06" db="EMBL/GenBank/DDBJ databases">
        <title>Sequencing the genomes of 1000 actinobacteria strains.</title>
        <authorList>
            <person name="Klenk H.-P."/>
        </authorList>
    </citation>
    <scope>NUCLEOTIDE SEQUENCE [LARGE SCALE GENOMIC DNA]</scope>
    <source>
        <strain evidence="19 20">DSM 21776</strain>
    </source>
</reference>
<evidence type="ECO:0000259" key="18">
    <source>
        <dbReference type="PROSITE" id="PS50885"/>
    </source>
</evidence>
<dbReference type="SMART" id="SM00304">
    <property type="entry name" value="HAMP"/>
    <property type="match status" value="1"/>
</dbReference>
<comment type="caution">
    <text evidence="19">The sequence shown here is derived from an EMBL/GenBank/DDBJ whole genome shotgun (WGS) entry which is preliminary data.</text>
</comment>
<dbReference type="Pfam" id="PF00672">
    <property type="entry name" value="HAMP"/>
    <property type="match status" value="1"/>
</dbReference>
<sequence length="609" mass="65189">MTGPTGAGRLGGLVSRVGTALRRLWRRTLHLWRSSLGFRVVVVTMLLGVLVLTAVGTYLYGTIAQGLVDSRQRIAAEDSLRDATDAQKRFDSTDQTDTQAKLTQFATTLINTYRRDAGNEPRYVVLTRFEENTSPVIVGPLESGSVGARFIPEDLRTQVAAQPDRQHLQVTTIEEGGDTISAVIVGQRIDTGVAGDYGLYFIYPMHREREIISFIGQTFLLGGAALILLVCAIAFVVTRLVADPVRRAAITAERLAAGNLDERMQAKGEDDLARLGMSFNGMAASIQQQIGQLENLSRVQQRFVSDVSHELRTPLTTIRMAGDLIHDSRTSFEPTVARSAELLHHELDRFESLLTDLLEISRFDAGAAVLEIEASDLRASVDRAVDAHRTLAARKGTQLVINQPDEPVIAEMDSRRIERVLRNLVSNAIEHGEGLPIEVTIGSNDSAVAVTVRDHGVGLKPGEAALVFTRFWRADPARARTTGGTGLGLAIALEDARLHAGRLEAWGALGEGSCFRLTLPRKADATITSSPLPLSPLAAEAAEAAVAAEAEAAEAAQAQVAEAARGAGGDPAGAAGALGVLGSGDSARAAGFADDDTLRLRRIVPERTP</sequence>
<name>A0A543PS76_9MICO</name>
<evidence type="ECO:0000256" key="6">
    <source>
        <dbReference type="ARBA" id="ARBA00022679"/>
    </source>
</evidence>
<dbReference type="InterPro" id="IPR036890">
    <property type="entry name" value="HATPase_C_sf"/>
</dbReference>
<keyword evidence="6" id="KW-0808">Transferase</keyword>
<dbReference type="SUPFAM" id="SSF47384">
    <property type="entry name" value="Homodimeric domain of signal transducing histidine kinase"/>
    <property type="match status" value="1"/>
</dbReference>
<dbReference type="SUPFAM" id="SSF55874">
    <property type="entry name" value="ATPase domain of HSP90 chaperone/DNA topoisomerase II/histidine kinase"/>
    <property type="match status" value="1"/>
</dbReference>
<evidence type="ECO:0000256" key="4">
    <source>
        <dbReference type="ARBA" id="ARBA00022475"/>
    </source>
</evidence>
<dbReference type="Proteomes" id="UP000320085">
    <property type="component" value="Unassembled WGS sequence"/>
</dbReference>
<dbReference type="InterPro" id="IPR004358">
    <property type="entry name" value="Sig_transdc_His_kin-like_C"/>
</dbReference>
<accession>A0A543PS76</accession>
<dbReference type="GO" id="GO:0000156">
    <property type="term" value="F:phosphorelay response regulator activity"/>
    <property type="evidence" value="ECO:0007669"/>
    <property type="project" value="TreeGrafter"/>
</dbReference>
<evidence type="ECO:0000256" key="7">
    <source>
        <dbReference type="ARBA" id="ARBA00022692"/>
    </source>
</evidence>
<evidence type="ECO:0000256" key="8">
    <source>
        <dbReference type="ARBA" id="ARBA00022741"/>
    </source>
</evidence>
<dbReference type="AlphaFoldDB" id="A0A543PS76"/>
<keyword evidence="11 16" id="KW-1133">Transmembrane helix</keyword>
<dbReference type="FunFam" id="3.30.565.10:FF:000013">
    <property type="entry name" value="Two-component sensor histidine kinase"/>
    <property type="match status" value="1"/>
</dbReference>
<evidence type="ECO:0000313" key="19">
    <source>
        <dbReference type="EMBL" id="TQN46905.1"/>
    </source>
</evidence>
<dbReference type="SMART" id="SM00388">
    <property type="entry name" value="HisKA"/>
    <property type="match status" value="1"/>
</dbReference>
<evidence type="ECO:0000256" key="16">
    <source>
        <dbReference type="SAM" id="Phobius"/>
    </source>
</evidence>
<comment type="subcellular location">
    <subcellularLocation>
        <location evidence="2">Cell membrane</location>
        <topology evidence="2">Multi-pass membrane protein</topology>
    </subcellularLocation>
</comment>
<dbReference type="PRINTS" id="PR00344">
    <property type="entry name" value="BCTRLSENSOR"/>
</dbReference>
<organism evidence="19 20">
    <name type="scientific">Humibacillus xanthopallidus</name>
    <dbReference type="NCBI Taxonomy" id="412689"/>
    <lineage>
        <taxon>Bacteria</taxon>
        <taxon>Bacillati</taxon>
        <taxon>Actinomycetota</taxon>
        <taxon>Actinomycetes</taxon>
        <taxon>Micrococcales</taxon>
        <taxon>Intrasporangiaceae</taxon>
        <taxon>Humibacillus</taxon>
    </lineage>
</organism>
<keyword evidence="8" id="KW-0547">Nucleotide-binding</keyword>
<keyword evidence="7 16" id="KW-0812">Transmembrane</keyword>
<dbReference type="InterPro" id="IPR047669">
    <property type="entry name" value="MtrAB_MtrB"/>
</dbReference>
<evidence type="ECO:0000256" key="5">
    <source>
        <dbReference type="ARBA" id="ARBA00022553"/>
    </source>
</evidence>
<feature type="domain" description="Histidine kinase" evidence="17">
    <location>
        <begin position="306"/>
        <end position="523"/>
    </location>
</feature>
<proteinExistence type="predicted"/>
<evidence type="ECO:0000256" key="10">
    <source>
        <dbReference type="ARBA" id="ARBA00022840"/>
    </source>
</evidence>
<dbReference type="Gene3D" id="1.10.287.130">
    <property type="match status" value="1"/>
</dbReference>
<evidence type="ECO:0000256" key="3">
    <source>
        <dbReference type="ARBA" id="ARBA00012438"/>
    </source>
</evidence>
<dbReference type="InterPro" id="IPR036097">
    <property type="entry name" value="HisK_dim/P_sf"/>
</dbReference>
<dbReference type="GO" id="GO:0005886">
    <property type="term" value="C:plasma membrane"/>
    <property type="evidence" value="ECO:0007669"/>
    <property type="project" value="UniProtKB-SubCell"/>
</dbReference>
<dbReference type="FunFam" id="1.10.287.130:FF:000010">
    <property type="entry name" value="Two-component sensor histidine kinase"/>
    <property type="match status" value="1"/>
</dbReference>
<keyword evidence="10" id="KW-0067">ATP-binding</keyword>
<dbReference type="GO" id="GO:0007234">
    <property type="term" value="P:osmosensory signaling via phosphorelay pathway"/>
    <property type="evidence" value="ECO:0007669"/>
    <property type="project" value="TreeGrafter"/>
</dbReference>
<evidence type="ECO:0000256" key="13">
    <source>
        <dbReference type="ARBA" id="ARBA00023136"/>
    </source>
</evidence>
<dbReference type="GO" id="GO:0005524">
    <property type="term" value="F:ATP binding"/>
    <property type="evidence" value="ECO:0007669"/>
    <property type="project" value="UniProtKB-KW"/>
</dbReference>
<dbReference type="GO" id="GO:0000155">
    <property type="term" value="F:phosphorelay sensor kinase activity"/>
    <property type="evidence" value="ECO:0007669"/>
    <property type="project" value="InterPro"/>
</dbReference>
<feature type="domain" description="HAMP" evidence="18">
    <location>
        <begin position="239"/>
        <end position="291"/>
    </location>
</feature>
<keyword evidence="4" id="KW-1003">Cell membrane</keyword>
<evidence type="ECO:0000256" key="2">
    <source>
        <dbReference type="ARBA" id="ARBA00004651"/>
    </source>
</evidence>
<feature type="transmembrane region" description="Helical" evidence="16">
    <location>
        <begin position="36"/>
        <end position="61"/>
    </location>
</feature>
<keyword evidence="9 19" id="KW-0418">Kinase</keyword>
<evidence type="ECO:0000256" key="1">
    <source>
        <dbReference type="ARBA" id="ARBA00000085"/>
    </source>
</evidence>
<dbReference type="NCBIfam" id="NF040691">
    <property type="entry name" value="MtrAB_MtrB"/>
    <property type="match status" value="1"/>
</dbReference>
<dbReference type="PANTHER" id="PTHR42878">
    <property type="entry name" value="TWO-COMPONENT HISTIDINE KINASE"/>
    <property type="match status" value="1"/>
</dbReference>
<keyword evidence="5" id="KW-0597">Phosphoprotein</keyword>
<dbReference type="InterPro" id="IPR003660">
    <property type="entry name" value="HAMP_dom"/>
</dbReference>
<feature type="transmembrane region" description="Helical" evidence="16">
    <location>
        <begin position="211"/>
        <end position="237"/>
    </location>
</feature>
<dbReference type="EMBL" id="VFQF01000002">
    <property type="protein sequence ID" value="TQN46905.1"/>
    <property type="molecule type" value="Genomic_DNA"/>
</dbReference>
<evidence type="ECO:0000259" key="17">
    <source>
        <dbReference type="PROSITE" id="PS50109"/>
    </source>
</evidence>
<dbReference type="RefSeq" id="WP_246070122.1">
    <property type="nucleotide sequence ID" value="NZ_BAAAQC010000012.1"/>
</dbReference>
<evidence type="ECO:0000256" key="9">
    <source>
        <dbReference type="ARBA" id="ARBA00022777"/>
    </source>
</evidence>
<keyword evidence="13 16" id="KW-0472">Membrane</keyword>
<dbReference type="InterPro" id="IPR003594">
    <property type="entry name" value="HATPase_dom"/>
</dbReference>
<dbReference type="SUPFAM" id="SSF158472">
    <property type="entry name" value="HAMP domain-like"/>
    <property type="match status" value="1"/>
</dbReference>
<evidence type="ECO:0000256" key="14">
    <source>
        <dbReference type="ARBA" id="ARBA00035305"/>
    </source>
</evidence>
<evidence type="ECO:0000256" key="15">
    <source>
        <dbReference type="ARBA" id="ARBA00039401"/>
    </source>
</evidence>
<dbReference type="CDD" id="cd06225">
    <property type="entry name" value="HAMP"/>
    <property type="match status" value="1"/>
</dbReference>
<dbReference type="InterPro" id="IPR050351">
    <property type="entry name" value="BphY/WalK/GraS-like"/>
</dbReference>
<evidence type="ECO:0000313" key="20">
    <source>
        <dbReference type="Proteomes" id="UP000320085"/>
    </source>
</evidence>
<dbReference type="Gene3D" id="3.30.565.10">
    <property type="entry name" value="Histidine kinase-like ATPase, C-terminal domain"/>
    <property type="match status" value="1"/>
</dbReference>
<dbReference type="Pfam" id="PF00512">
    <property type="entry name" value="HisKA"/>
    <property type="match status" value="1"/>
</dbReference>
<dbReference type="SMART" id="SM00387">
    <property type="entry name" value="HATPase_c"/>
    <property type="match status" value="1"/>
</dbReference>
<dbReference type="Gene3D" id="6.10.340.10">
    <property type="match status" value="1"/>
</dbReference>
<dbReference type="CDD" id="cd00082">
    <property type="entry name" value="HisKA"/>
    <property type="match status" value="1"/>
</dbReference>
<keyword evidence="12" id="KW-0902">Two-component regulatory system</keyword>
<evidence type="ECO:0000256" key="12">
    <source>
        <dbReference type="ARBA" id="ARBA00023012"/>
    </source>
</evidence>
<dbReference type="Pfam" id="PF02518">
    <property type="entry name" value="HATPase_c"/>
    <property type="match status" value="1"/>
</dbReference>
<dbReference type="GO" id="GO:0030295">
    <property type="term" value="F:protein kinase activator activity"/>
    <property type="evidence" value="ECO:0007669"/>
    <property type="project" value="TreeGrafter"/>
</dbReference>
<protein>
    <recommendedName>
        <fullName evidence="14">Sensor histidine kinase MtrB</fullName>
        <ecNumber evidence="3">2.7.13.3</ecNumber>
    </recommendedName>
    <alternativeName>
        <fullName evidence="15">Sensor-like histidine kinase SenX3</fullName>
    </alternativeName>
</protein>
<dbReference type="PANTHER" id="PTHR42878:SF7">
    <property type="entry name" value="SENSOR HISTIDINE KINASE GLRK"/>
    <property type="match status" value="1"/>
</dbReference>
<comment type="catalytic activity">
    <reaction evidence="1">
        <text>ATP + protein L-histidine = ADP + protein N-phospho-L-histidine.</text>
        <dbReference type="EC" id="2.7.13.3"/>
    </reaction>
</comment>
<dbReference type="InterPro" id="IPR003661">
    <property type="entry name" value="HisK_dim/P_dom"/>
</dbReference>
<dbReference type="PROSITE" id="PS50109">
    <property type="entry name" value="HIS_KIN"/>
    <property type="match status" value="1"/>
</dbReference>